<keyword evidence="6 10" id="KW-0812">Transmembrane</keyword>
<dbReference type="AlphaFoldDB" id="A0A0U3DQ75"/>
<dbReference type="KEGG" id="mmil:sm9_0709"/>
<dbReference type="GeneID" id="26735682"/>
<evidence type="ECO:0000256" key="10">
    <source>
        <dbReference type="SAM" id="Phobius"/>
    </source>
</evidence>
<evidence type="ECO:0000256" key="7">
    <source>
        <dbReference type="ARBA" id="ARBA00022989"/>
    </source>
</evidence>
<dbReference type="OrthoDB" id="81652at2157"/>
<keyword evidence="5" id="KW-1003">Cell membrane</keyword>
<reference evidence="11 12" key="1">
    <citation type="submission" date="2015-04" db="EMBL/GenBank/DDBJ databases">
        <title>The complete genome sequence of the rumen methanogen Methanobrevibacter millerae SM9.</title>
        <authorList>
            <person name="Leahy S.C."/>
            <person name="Kelly W.J."/>
            <person name="Pacheco D.M."/>
            <person name="Li D."/>
            <person name="Altermann E."/>
            <person name="Attwood G.T."/>
        </authorList>
    </citation>
    <scope>NUCLEOTIDE SEQUENCE [LARGE SCALE GENOMIC DNA]</scope>
    <source>
        <strain evidence="11 12">SM9</strain>
    </source>
</reference>
<accession>A0A0U3DQ75</accession>
<dbReference type="Proteomes" id="UP000067738">
    <property type="component" value="Chromosome"/>
</dbReference>
<keyword evidence="12" id="KW-1185">Reference proteome</keyword>
<comment type="function">
    <text evidence="9">One of the integral membrane subunits of multisubunit membrane-bound [NiFe]-hydrogenase eha. Eha is predicted to form large electron transfer complex and might catalyze energy-driven reduction of low-potential redox carriers.</text>
</comment>
<evidence type="ECO:0000256" key="5">
    <source>
        <dbReference type="ARBA" id="ARBA00022475"/>
    </source>
</evidence>
<dbReference type="EMBL" id="CP011266">
    <property type="protein sequence ID" value="ALT68505.1"/>
    <property type="molecule type" value="Genomic_DNA"/>
</dbReference>
<comment type="subunit">
    <text evidence="3">Putative multisubunit membrane-bound [NiFe]-hydrogenase eha is composed of at least 20 subunits.</text>
</comment>
<organism evidence="11 12">
    <name type="scientific">Methanobrevibacter millerae</name>
    <dbReference type="NCBI Taxonomy" id="230361"/>
    <lineage>
        <taxon>Archaea</taxon>
        <taxon>Methanobacteriati</taxon>
        <taxon>Methanobacteriota</taxon>
        <taxon>Methanomada group</taxon>
        <taxon>Methanobacteria</taxon>
        <taxon>Methanobacteriales</taxon>
        <taxon>Methanobacteriaceae</taxon>
        <taxon>Methanobrevibacter</taxon>
    </lineage>
</organism>
<keyword evidence="7 10" id="KW-1133">Transmembrane helix</keyword>
<evidence type="ECO:0000313" key="11">
    <source>
        <dbReference type="EMBL" id="ALT68505.1"/>
    </source>
</evidence>
<evidence type="ECO:0000313" key="12">
    <source>
        <dbReference type="Proteomes" id="UP000067738"/>
    </source>
</evidence>
<dbReference type="PATRIC" id="fig|230361.4.peg.733"/>
<evidence type="ECO:0000256" key="9">
    <source>
        <dbReference type="ARBA" id="ARBA00024740"/>
    </source>
</evidence>
<feature type="transmembrane region" description="Helical" evidence="10">
    <location>
        <begin position="31"/>
        <end position="52"/>
    </location>
</feature>
<proteinExistence type="inferred from homology"/>
<dbReference type="InterPro" id="IPR011306">
    <property type="entry name" value="Prd_NiFe_hyd_3_EhaA"/>
</dbReference>
<gene>
    <name evidence="11" type="primary">ehaA</name>
    <name evidence="11" type="ORF">sm9_0709</name>
</gene>
<protein>
    <recommendedName>
        <fullName evidence="4">Probable [NiFe]-hydrogenase-type-3 Eha complex membrane subunit A</fullName>
    </recommendedName>
</protein>
<feature type="transmembrane region" description="Helical" evidence="10">
    <location>
        <begin position="92"/>
        <end position="113"/>
    </location>
</feature>
<evidence type="ECO:0000256" key="8">
    <source>
        <dbReference type="ARBA" id="ARBA00023136"/>
    </source>
</evidence>
<feature type="transmembrane region" description="Helical" evidence="10">
    <location>
        <begin position="64"/>
        <end position="86"/>
    </location>
</feature>
<keyword evidence="8 10" id="KW-0472">Membrane</keyword>
<evidence type="ECO:0000256" key="6">
    <source>
        <dbReference type="ARBA" id="ARBA00022692"/>
    </source>
</evidence>
<sequence>MLNLVHFTVNALAAANVYGLANITIGYSDIILAYIVAIVVSIIVALLLRVPLLPSDRYSFDVSAIYPTPIFAIGILSLFLVLNYTFAFNGLLLAAIIGVCSGLFVKYLFYYIFPSPSQDGDMNE</sequence>
<comment type="subcellular location">
    <subcellularLocation>
        <location evidence="1">Cell membrane</location>
        <topology evidence="1">Multi-pass membrane protein</topology>
    </subcellularLocation>
</comment>
<dbReference type="RefSeq" id="WP_058738819.1">
    <property type="nucleotide sequence ID" value="NZ_CP011266.1"/>
</dbReference>
<name>A0A0U3DQ75_9EURY</name>
<evidence type="ECO:0000256" key="4">
    <source>
        <dbReference type="ARBA" id="ARBA00020465"/>
    </source>
</evidence>
<comment type="similarity">
    <text evidence="2">Belongs to the EhaA family.</text>
</comment>
<dbReference type="Pfam" id="PF17367">
    <property type="entry name" value="NiFe_hyd_3_EhaA"/>
    <property type="match status" value="1"/>
</dbReference>
<evidence type="ECO:0000256" key="1">
    <source>
        <dbReference type="ARBA" id="ARBA00004651"/>
    </source>
</evidence>
<evidence type="ECO:0000256" key="3">
    <source>
        <dbReference type="ARBA" id="ARBA00011090"/>
    </source>
</evidence>
<evidence type="ECO:0000256" key="2">
    <source>
        <dbReference type="ARBA" id="ARBA00007910"/>
    </source>
</evidence>
<dbReference type="GO" id="GO:0005886">
    <property type="term" value="C:plasma membrane"/>
    <property type="evidence" value="ECO:0007669"/>
    <property type="project" value="UniProtKB-SubCell"/>
</dbReference>